<keyword evidence="7" id="KW-0812">Transmembrane</keyword>
<dbReference type="Pfam" id="PF00512">
    <property type="entry name" value="HisKA"/>
    <property type="match status" value="1"/>
</dbReference>
<dbReference type="PANTHER" id="PTHR45339">
    <property type="entry name" value="HYBRID SIGNAL TRANSDUCTION HISTIDINE KINASE J"/>
    <property type="match status" value="1"/>
</dbReference>
<dbReference type="Pfam" id="PF02518">
    <property type="entry name" value="HATPase_c"/>
    <property type="match status" value="1"/>
</dbReference>
<evidence type="ECO:0000259" key="8">
    <source>
        <dbReference type="PROSITE" id="PS50109"/>
    </source>
</evidence>
<keyword evidence="7" id="KW-0472">Membrane</keyword>
<keyword evidence="4" id="KW-0902">Two-component regulatory system</keyword>
<feature type="transmembrane region" description="Helical" evidence="7">
    <location>
        <begin position="159"/>
        <end position="179"/>
    </location>
</feature>
<dbReference type="PROSITE" id="PS50109">
    <property type="entry name" value="HIS_KIN"/>
    <property type="match status" value="1"/>
</dbReference>
<evidence type="ECO:0000256" key="5">
    <source>
        <dbReference type="PROSITE-ProRule" id="PRU00169"/>
    </source>
</evidence>
<dbReference type="InterPro" id="IPR036097">
    <property type="entry name" value="HisK_dim/P_sf"/>
</dbReference>
<dbReference type="Gene3D" id="1.10.287.130">
    <property type="match status" value="1"/>
</dbReference>
<dbReference type="PANTHER" id="PTHR45339:SF1">
    <property type="entry name" value="HYBRID SIGNAL TRANSDUCTION HISTIDINE KINASE J"/>
    <property type="match status" value="1"/>
</dbReference>
<comment type="catalytic activity">
    <reaction evidence="1">
        <text>ATP + protein L-histidine = ADP + protein N-phospho-L-histidine.</text>
        <dbReference type="EC" id="2.7.13.3"/>
    </reaction>
</comment>
<dbReference type="InterPro" id="IPR005467">
    <property type="entry name" value="His_kinase_dom"/>
</dbReference>
<dbReference type="SMART" id="SM00388">
    <property type="entry name" value="HisKA"/>
    <property type="match status" value="1"/>
</dbReference>
<dbReference type="InterPro" id="IPR011006">
    <property type="entry name" value="CheY-like_superfamily"/>
</dbReference>
<dbReference type="InterPro" id="IPR003661">
    <property type="entry name" value="HisK_dim/P_dom"/>
</dbReference>
<dbReference type="SUPFAM" id="SSF55874">
    <property type="entry name" value="ATPase domain of HSP90 chaperone/DNA topoisomerase II/histidine kinase"/>
    <property type="match status" value="1"/>
</dbReference>
<feature type="domain" description="Histidine kinase" evidence="8">
    <location>
        <begin position="305"/>
        <end position="525"/>
    </location>
</feature>
<reference evidence="10 11" key="1">
    <citation type="submission" date="2020-06" db="EMBL/GenBank/DDBJ databases">
        <title>Draft genome of Uliginosibacterium sp. IMCC34675.</title>
        <authorList>
            <person name="Song J."/>
        </authorList>
    </citation>
    <scope>NUCLEOTIDE SEQUENCE [LARGE SCALE GENOMIC DNA]</scope>
    <source>
        <strain evidence="10 11">IMCC34675</strain>
    </source>
</reference>
<dbReference type="CDD" id="cd16922">
    <property type="entry name" value="HATPase_EvgS-ArcB-TorS-like"/>
    <property type="match status" value="1"/>
</dbReference>
<evidence type="ECO:0000256" key="6">
    <source>
        <dbReference type="SAM" id="Coils"/>
    </source>
</evidence>
<evidence type="ECO:0000256" key="2">
    <source>
        <dbReference type="ARBA" id="ARBA00012438"/>
    </source>
</evidence>
<evidence type="ECO:0000313" key="10">
    <source>
        <dbReference type="EMBL" id="NSL54304.1"/>
    </source>
</evidence>
<feature type="transmembrane region" description="Helical" evidence="7">
    <location>
        <begin position="15"/>
        <end position="35"/>
    </location>
</feature>
<dbReference type="Proteomes" id="UP000778523">
    <property type="component" value="Unassembled WGS sequence"/>
</dbReference>
<dbReference type="Gene3D" id="3.30.565.10">
    <property type="entry name" value="Histidine kinase-like ATPase, C-terminal domain"/>
    <property type="match status" value="1"/>
</dbReference>
<protein>
    <recommendedName>
        <fullName evidence="2">histidine kinase</fullName>
        <ecNumber evidence="2">2.7.13.3</ecNumber>
    </recommendedName>
</protein>
<dbReference type="EMBL" id="JABCSC020000001">
    <property type="protein sequence ID" value="NSL54304.1"/>
    <property type="molecule type" value="Genomic_DNA"/>
</dbReference>
<dbReference type="SUPFAM" id="SSF47384">
    <property type="entry name" value="Homodimeric domain of signal transducing histidine kinase"/>
    <property type="match status" value="1"/>
</dbReference>
<evidence type="ECO:0000256" key="4">
    <source>
        <dbReference type="ARBA" id="ARBA00023012"/>
    </source>
</evidence>
<dbReference type="InterPro" id="IPR001789">
    <property type="entry name" value="Sig_transdc_resp-reg_receiver"/>
</dbReference>
<keyword evidence="3 5" id="KW-0597">Phosphoprotein</keyword>
<dbReference type="Pfam" id="PF00072">
    <property type="entry name" value="Response_reg"/>
    <property type="match status" value="1"/>
</dbReference>
<dbReference type="SMART" id="SM00448">
    <property type="entry name" value="REC"/>
    <property type="match status" value="1"/>
</dbReference>
<dbReference type="PROSITE" id="PS50110">
    <property type="entry name" value="RESPONSE_REGULATORY"/>
    <property type="match status" value="1"/>
</dbReference>
<keyword evidence="11" id="KW-1185">Reference proteome</keyword>
<name>A0ABX2ICN4_9RHOO</name>
<dbReference type="PRINTS" id="PR00344">
    <property type="entry name" value="BCTRLSENSOR"/>
</dbReference>
<comment type="caution">
    <text evidence="10">The sequence shown here is derived from an EMBL/GenBank/DDBJ whole genome shotgun (WGS) entry which is preliminary data.</text>
</comment>
<keyword evidence="7" id="KW-1133">Transmembrane helix</keyword>
<evidence type="ECO:0000256" key="7">
    <source>
        <dbReference type="SAM" id="Phobius"/>
    </source>
</evidence>
<proteinExistence type="predicted"/>
<dbReference type="CDD" id="cd00082">
    <property type="entry name" value="HisKA"/>
    <property type="match status" value="1"/>
</dbReference>
<dbReference type="InterPro" id="IPR004358">
    <property type="entry name" value="Sig_transdc_His_kin-like_C"/>
</dbReference>
<organism evidence="10 11">
    <name type="scientific">Uliginosibacterium aquaticum</name>
    <dbReference type="NCBI Taxonomy" id="2731212"/>
    <lineage>
        <taxon>Bacteria</taxon>
        <taxon>Pseudomonadati</taxon>
        <taxon>Pseudomonadota</taxon>
        <taxon>Betaproteobacteria</taxon>
        <taxon>Rhodocyclales</taxon>
        <taxon>Zoogloeaceae</taxon>
        <taxon>Uliginosibacterium</taxon>
    </lineage>
</organism>
<dbReference type="EC" id="2.7.13.3" evidence="2"/>
<evidence type="ECO:0000256" key="3">
    <source>
        <dbReference type="ARBA" id="ARBA00022553"/>
    </source>
</evidence>
<dbReference type="SMART" id="SM00387">
    <property type="entry name" value="HATPase_c"/>
    <property type="match status" value="1"/>
</dbReference>
<accession>A0ABX2ICN4</accession>
<dbReference type="SUPFAM" id="SSF52172">
    <property type="entry name" value="CheY-like"/>
    <property type="match status" value="1"/>
</dbReference>
<feature type="coiled-coil region" evidence="6">
    <location>
        <begin position="264"/>
        <end position="305"/>
    </location>
</feature>
<dbReference type="Gene3D" id="3.40.50.2300">
    <property type="match status" value="1"/>
</dbReference>
<dbReference type="InterPro" id="IPR036890">
    <property type="entry name" value="HATPase_C_sf"/>
</dbReference>
<feature type="domain" description="Response regulatory" evidence="9">
    <location>
        <begin position="547"/>
        <end position="666"/>
    </location>
</feature>
<gene>
    <name evidence="10" type="ORF">HJ583_004635</name>
</gene>
<sequence>MKLGRLLPRSLVSRIYALYSVTWLLFCSSGLLMFYRSQFVQHVEDVQQTASMLVEIMTQTIGESAVIGDYDTIQRTLDLSMRQSPFSAALFIDRSGARITSPNPGIRQQSSPDWLRERLASQLLDANRIINIGGRDYGVLRLQFDAEAVASSLWGVVRAALALAVASMLGGMLMIWYPLRRWLGNLQQGRRAAGATEAGPVQLSQQLIDDAPLEFRHTLETLQHTADRLRSELAGREQALSSLHRLVAELLPEAASDTSAEGDIEELIATIARLVSEREEAARQMQEAKEAADAANRAKSDFLANMSHEIRTPMNGIMGMIDLTMDTPLNDEQRDYLGVAKGSADSLLTIINDILDLSKIEAGKLSLEALPVELAPLLSDLERSTRAAIGERPIRCQLTISEALPPVLQGDPVRLRQIISNLLGNAVKFTEQGSITIEARQLNLAGTEQLAIAVRDTGIGIAQDKQALIFDAFSQEDETTTRRFGGTGLGLSICSRLADLMGGRITLQSAPVQGSCFELSIPLIRLSNAAMPAPPQPSPATERFPLSVLVAEDNPTNQKLVLKLLDGLGCSSQLARDGHEAVELWRGGNFDVIFMDMHMPGMGGIDATLQIRATEAALGRPPVPIYALTAAAMADEQANGLAAGMNDYLTKPISRRALAEALQAAQERRTVGV</sequence>
<evidence type="ECO:0000313" key="11">
    <source>
        <dbReference type="Proteomes" id="UP000778523"/>
    </source>
</evidence>
<keyword evidence="6" id="KW-0175">Coiled coil</keyword>
<feature type="modified residue" description="4-aspartylphosphate" evidence="5">
    <location>
        <position position="596"/>
    </location>
</feature>
<dbReference type="RefSeq" id="WP_170020837.1">
    <property type="nucleotide sequence ID" value="NZ_JABCSC020000001.1"/>
</dbReference>
<dbReference type="InterPro" id="IPR003594">
    <property type="entry name" value="HATPase_dom"/>
</dbReference>
<evidence type="ECO:0000256" key="1">
    <source>
        <dbReference type="ARBA" id="ARBA00000085"/>
    </source>
</evidence>
<dbReference type="CDD" id="cd17546">
    <property type="entry name" value="REC_hyHK_CKI1_RcsC-like"/>
    <property type="match status" value="1"/>
</dbReference>
<evidence type="ECO:0000259" key="9">
    <source>
        <dbReference type="PROSITE" id="PS50110"/>
    </source>
</evidence>